<protein>
    <submittedName>
        <fullName evidence="1">Uncharacterized protein</fullName>
    </submittedName>
</protein>
<dbReference type="InParanoid" id="A0A7M7NBZ5"/>
<dbReference type="Proteomes" id="UP000007110">
    <property type="component" value="Unassembled WGS sequence"/>
</dbReference>
<name>A0A7M7NBZ5_STRPU</name>
<evidence type="ECO:0000313" key="1">
    <source>
        <dbReference type="EnsemblMetazoa" id="XP_030834072"/>
    </source>
</evidence>
<dbReference type="KEGG" id="spu:115921115"/>
<dbReference type="EnsemblMetazoa" id="XM_030978212">
    <property type="protein sequence ID" value="XP_030834072"/>
    <property type="gene ID" value="LOC115921115"/>
</dbReference>
<dbReference type="SUPFAM" id="SSF52047">
    <property type="entry name" value="RNI-like"/>
    <property type="match status" value="1"/>
</dbReference>
<reference evidence="1" key="2">
    <citation type="submission" date="2021-01" db="UniProtKB">
        <authorList>
            <consortium name="EnsemblMetazoa"/>
        </authorList>
    </citation>
    <scope>IDENTIFICATION</scope>
</reference>
<proteinExistence type="predicted"/>
<dbReference type="GeneID" id="115921115"/>
<dbReference type="PANTHER" id="PTHR24407:SF14">
    <property type="entry name" value="SIR2-LIKE DOMAIN-CONTAINING PROTEIN"/>
    <property type="match status" value="1"/>
</dbReference>
<keyword evidence="2" id="KW-1185">Reference proteome</keyword>
<dbReference type="RefSeq" id="XP_030834072.1">
    <property type="nucleotide sequence ID" value="XM_030978212.1"/>
</dbReference>
<dbReference type="PANTHER" id="PTHR24407">
    <property type="entry name" value="PROTEIN KINASE DOMAIN-CONTAINING PROTEIN"/>
    <property type="match status" value="1"/>
</dbReference>
<accession>A0A7M7NBZ5</accession>
<dbReference type="InterPro" id="IPR032675">
    <property type="entry name" value="LRR_dom_sf"/>
</dbReference>
<evidence type="ECO:0000313" key="2">
    <source>
        <dbReference type="Proteomes" id="UP000007110"/>
    </source>
</evidence>
<dbReference type="AlphaFoldDB" id="A0A7M7NBZ5"/>
<dbReference type="OrthoDB" id="10150845at2759"/>
<organism evidence="1 2">
    <name type="scientific">Strongylocentrotus purpuratus</name>
    <name type="common">Purple sea urchin</name>
    <dbReference type="NCBI Taxonomy" id="7668"/>
    <lineage>
        <taxon>Eukaryota</taxon>
        <taxon>Metazoa</taxon>
        <taxon>Echinodermata</taxon>
        <taxon>Eleutherozoa</taxon>
        <taxon>Echinozoa</taxon>
        <taxon>Echinoidea</taxon>
        <taxon>Euechinoidea</taxon>
        <taxon>Echinacea</taxon>
        <taxon>Camarodonta</taxon>
        <taxon>Echinidea</taxon>
        <taxon>Strongylocentrotidae</taxon>
        <taxon>Strongylocentrotus</taxon>
    </lineage>
</organism>
<sequence length="184" mass="20407">MAEIICSAPSLQRVRLFNGSFHSNFYVLLAKKGNKSKVQTLMLLSLQCPTSASSINLAEALCSMPKLTDLTLYGKGFQEEFFATLNAKALQVQTLRLWNVQCPTSASSINLVEALCSMPNLTDLELQGKDFQEEFFATLNAKALQVCMCVCTLQCISKKVLPTLVASYKKLQSLWSCNVCHHKE</sequence>
<dbReference type="Gene3D" id="3.80.10.10">
    <property type="entry name" value="Ribonuclease Inhibitor"/>
    <property type="match status" value="1"/>
</dbReference>
<reference evidence="2" key="1">
    <citation type="submission" date="2015-02" db="EMBL/GenBank/DDBJ databases">
        <title>Genome sequencing for Strongylocentrotus purpuratus.</title>
        <authorList>
            <person name="Murali S."/>
            <person name="Liu Y."/>
            <person name="Vee V."/>
            <person name="English A."/>
            <person name="Wang M."/>
            <person name="Skinner E."/>
            <person name="Han Y."/>
            <person name="Muzny D.M."/>
            <person name="Worley K.C."/>
            <person name="Gibbs R.A."/>
        </authorList>
    </citation>
    <scope>NUCLEOTIDE SEQUENCE</scope>
</reference>